<evidence type="ECO:0000313" key="11">
    <source>
        <dbReference type="EMBL" id="WDI78378.1"/>
    </source>
</evidence>
<dbReference type="EC" id="5.4.99.-" evidence="9"/>
<dbReference type="Gene3D" id="3.10.290.10">
    <property type="entry name" value="RNA-binding S4 domain"/>
    <property type="match status" value="1"/>
</dbReference>
<comment type="catalytic activity">
    <reaction evidence="9">
        <text>a uridine in RNA = a pseudouridine in RNA</text>
        <dbReference type="Rhea" id="RHEA:48348"/>
        <dbReference type="Rhea" id="RHEA-COMP:12068"/>
        <dbReference type="Rhea" id="RHEA-COMP:12069"/>
        <dbReference type="ChEBI" id="CHEBI:65314"/>
        <dbReference type="ChEBI" id="CHEBI:65315"/>
    </reaction>
</comment>
<reference evidence="11" key="1">
    <citation type="submission" date="2022-11" db="EMBL/GenBank/DDBJ databases">
        <title>Genomic comparisons reveal selection pressure and functional variation between nutritional endosymbionts of cave-adapted and epigean Hawaiian planthoppers.</title>
        <authorList>
            <person name="Gossett J.M."/>
            <person name="Porter M.L."/>
            <person name="Vasquez Y."/>
            <person name="Bennett G.M."/>
            <person name="Chong R.A."/>
        </authorList>
    </citation>
    <scope>NUCLEOTIDE SEQUENCE</scope>
    <source>
        <strain evidence="11">OPOL2</strain>
    </source>
</reference>
<dbReference type="InterPro" id="IPR050188">
    <property type="entry name" value="RluA_PseudoU_synthase"/>
</dbReference>
<sequence>MSGYRNSAQIFTIGLNELGQRVDNYLFKSLKCIPKSKIYSLLRKGGIRVNGKHVEHIYRLKINDIIEVSSLWYSNKNSNFVKHFNNTFIILLQQSILYEDKDLLIINKPSGIAVHGGTKIFNNVLDGLRFLYSYDVFLELVHRIDRDTSGLLLLAKNRYSLCCLHKQFRNYQIKKKYLALVYGIWPMDLKIVNIPVICKKIYKNSIKNKPLFINIKCSETHFSVKRYFKFSTLIKAELITGKTHQIRLHTSYLGHYIAFDKRYGKFEFDNRLSHTGLKRLFLHAYELNFIHPRTNKTILIRSPLDKDLKTCLDNL</sequence>
<organism evidence="11 12">
    <name type="scientific">Candidatus Purcelliella pentastirinorum</name>
    <dbReference type="NCBI Taxonomy" id="472834"/>
    <lineage>
        <taxon>Bacteria</taxon>
        <taxon>Pseudomonadati</taxon>
        <taxon>Pseudomonadota</taxon>
        <taxon>Gammaproteobacteria</taxon>
        <taxon>Enterobacterales</taxon>
        <taxon>Enterobacteriaceae</taxon>
        <taxon>Candidatus Purcelliella</taxon>
    </lineage>
</organism>
<dbReference type="GO" id="GO:0000455">
    <property type="term" value="P:enzyme-directed rRNA pseudouridine synthesis"/>
    <property type="evidence" value="ECO:0007669"/>
    <property type="project" value="TreeGrafter"/>
</dbReference>
<dbReference type="PROSITE" id="PS01129">
    <property type="entry name" value="PSI_RLU"/>
    <property type="match status" value="1"/>
</dbReference>
<dbReference type="InterPro" id="IPR002942">
    <property type="entry name" value="S4_RNA-bd"/>
</dbReference>
<dbReference type="GO" id="GO:0160141">
    <property type="term" value="F:23S rRNA pseudouridine(955/2504/2580) synthase activity"/>
    <property type="evidence" value="ECO:0007669"/>
    <property type="project" value="UniProtKB-EC"/>
</dbReference>
<dbReference type="InterPro" id="IPR006225">
    <property type="entry name" value="PsdUridine_synth_RluC/D"/>
</dbReference>
<evidence type="ECO:0000256" key="5">
    <source>
        <dbReference type="ARBA" id="ARBA00022884"/>
    </source>
</evidence>
<evidence type="ECO:0000256" key="2">
    <source>
        <dbReference type="ARBA" id="ARBA00002876"/>
    </source>
</evidence>
<dbReference type="Pfam" id="PF00849">
    <property type="entry name" value="PseudoU_synth_2"/>
    <property type="match status" value="1"/>
</dbReference>
<dbReference type="InterPro" id="IPR006145">
    <property type="entry name" value="PsdUridine_synth_RsuA/RluA"/>
</dbReference>
<keyword evidence="6 9" id="KW-0413">Isomerase</keyword>
<evidence type="ECO:0000259" key="10">
    <source>
        <dbReference type="SMART" id="SM00363"/>
    </source>
</evidence>
<dbReference type="SUPFAM" id="SSF55120">
    <property type="entry name" value="Pseudouridine synthase"/>
    <property type="match status" value="1"/>
</dbReference>
<dbReference type="Proteomes" id="UP001214992">
    <property type="component" value="Chromosome"/>
</dbReference>
<evidence type="ECO:0000256" key="4">
    <source>
        <dbReference type="ARBA" id="ARBA00022552"/>
    </source>
</evidence>
<evidence type="ECO:0000256" key="8">
    <source>
        <dbReference type="PROSITE-ProRule" id="PRU00182"/>
    </source>
</evidence>
<dbReference type="InterPro" id="IPR036986">
    <property type="entry name" value="S4_RNA-bd_sf"/>
</dbReference>
<comment type="similarity">
    <text evidence="3 9">Belongs to the pseudouridine synthase RluA family.</text>
</comment>
<feature type="domain" description="RNA-binding S4" evidence="10">
    <location>
        <begin position="20"/>
        <end position="86"/>
    </location>
</feature>
<dbReference type="Pfam" id="PF01479">
    <property type="entry name" value="S4"/>
    <property type="match status" value="1"/>
</dbReference>
<gene>
    <name evidence="11" type="ORF">ONB71_01535</name>
</gene>
<dbReference type="PANTHER" id="PTHR21600">
    <property type="entry name" value="MITOCHONDRIAL RNA PSEUDOURIDINE SYNTHASE"/>
    <property type="match status" value="1"/>
</dbReference>
<evidence type="ECO:0000256" key="6">
    <source>
        <dbReference type="ARBA" id="ARBA00023235"/>
    </source>
</evidence>
<dbReference type="CDD" id="cd00165">
    <property type="entry name" value="S4"/>
    <property type="match status" value="1"/>
</dbReference>
<dbReference type="AlphaFoldDB" id="A0AAX3N7G8"/>
<protein>
    <recommendedName>
        <fullName evidence="9">Pseudouridine synthase</fullName>
        <ecNumber evidence="9">5.4.99.-</ecNumber>
    </recommendedName>
</protein>
<name>A0AAX3N7G8_9ENTR</name>
<dbReference type="PANTHER" id="PTHR21600:SF92">
    <property type="entry name" value="RIBOSOMAL LARGE SUBUNIT PSEUDOURIDINE SYNTHASE C"/>
    <property type="match status" value="1"/>
</dbReference>
<dbReference type="Gene3D" id="3.30.2350.10">
    <property type="entry name" value="Pseudouridine synthase"/>
    <property type="match status" value="1"/>
</dbReference>
<dbReference type="InterPro" id="IPR006224">
    <property type="entry name" value="PsdUridine_synth_RluA-like_CS"/>
</dbReference>
<dbReference type="EMBL" id="CP110496">
    <property type="protein sequence ID" value="WDI78378.1"/>
    <property type="molecule type" value="Genomic_DNA"/>
</dbReference>
<dbReference type="RefSeq" id="WP_274360403.1">
    <property type="nucleotide sequence ID" value="NZ_CP110496.1"/>
</dbReference>
<feature type="active site" evidence="7">
    <location>
        <position position="145"/>
    </location>
</feature>
<evidence type="ECO:0000256" key="9">
    <source>
        <dbReference type="RuleBase" id="RU362028"/>
    </source>
</evidence>
<dbReference type="PROSITE" id="PS50889">
    <property type="entry name" value="S4"/>
    <property type="match status" value="1"/>
</dbReference>
<evidence type="ECO:0000256" key="1">
    <source>
        <dbReference type="ARBA" id="ARBA00000381"/>
    </source>
</evidence>
<comment type="catalytic activity">
    <reaction evidence="1">
        <text>uridine(955/2504/2580) in 23S rRNA = pseudouridine(955/2504/2580) in 23S rRNA</text>
        <dbReference type="Rhea" id="RHEA:42528"/>
        <dbReference type="Rhea" id="RHEA-COMP:10099"/>
        <dbReference type="Rhea" id="RHEA-COMP:10100"/>
        <dbReference type="ChEBI" id="CHEBI:65314"/>
        <dbReference type="ChEBI" id="CHEBI:65315"/>
        <dbReference type="EC" id="5.4.99.24"/>
    </reaction>
</comment>
<evidence type="ECO:0000256" key="7">
    <source>
        <dbReference type="PIRSR" id="PIRSR606225-1"/>
    </source>
</evidence>
<keyword evidence="5 8" id="KW-0694">RNA-binding</keyword>
<comment type="function">
    <text evidence="2">Responsible for synthesis of pseudouridine from uracil at positions 955, 2504 and 2580 in 23S ribosomal RNA.</text>
</comment>
<dbReference type="GO" id="GO:0003723">
    <property type="term" value="F:RNA binding"/>
    <property type="evidence" value="ECO:0007669"/>
    <property type="project" value="UniProtKB-KW"/>
</dbReference>
<dbReference type="SUPFAM" id="SSF55174">
    <property type="entry name" value="Alpha-L RNA-binding motif"/>
    <property type="match status" value="1"/>
</dbReference>
<dbReference type="NCBIfam" id="TIGR00005">
    <property type="entry name" value="rluA_subfam"/>
    <property type="match status" value="1"/>
</dbReference>
<keyword evidence="4" id="KW-0698">rRNA processing</keyword>
<dbReference type="CDD" id="cd02869">
    <property type="entry name" value="PseudoU_synth_RluA_like"/>
    <property type="match status" value="1"/>
</dbReference>
<evidence type="ECO:0000313" key="12">
    <source>
        <dbReference type="Proteomes" id="UP001214992"/>
    </source>
</evidence>
<evidence type="ECO:0000256" key="3">
    <source>
        <dbReference type="ARBA" id="ARBA00010876"/>
    </source>
</evidence>
<accession>A0AAX3N7G8</accession>
<dbReference type="InterPro" id="IPR020103">
    <property type="entry name" value="PsdUridine_synth_cat_dom_sf"/>
</dbReference>
<proteinExistence type="inferred from homology"/>
<dbReference type="SMART" id="SM00363">
    <property type="entry name" value="S4"/>
    <property type="match status" value="1"/>
</dbReference>